<organism evidence="1 2">
    <name type="scientific">Ruminococcus albus 8</name>
    <dbReference type="NCBI Taxonomy" id="246199"/>
    <lineage>
        <taxon>Bacteria</taxon>
        <taxon>Bacillati</taxon>
        <taxon>Bacillota</taxon>
        <taxon>Clostridia</taxon>
        <taxon>Eubacteriales</taxon>
        <taxon>Oscillospiraceae</taxon>
        <taxon>Ruminococcus</taxon>
    </lineage>
</organism>
<reference evidence="1 2" key="1">
    <citation type="submission" date="2011-02" db="EMBL/GenBank/DDBJ databases">
        <authorList>
            <person name="Nelson K.E."/>
            <person name="Sutton G."/>
            <person name="Torralba M."/>
            <person name="Durkin S."/>
            <person name="Harkins D."/>
            <person name="Montgomery R."/>
            <person name="Ziemer C."/>
            <person name="Klaassens E."/>
            <person name="Ocuiv P."/>
            <person name="Morrison M."/>
        </authorList>
    </citation>
    <scope>NUCLEOTIDE SEQUENCE [LARGE SCALE GENOMIC DNA]</scope>
    <source>
        <strain evidence="1 2">8</strain>
    </source>
</reference>
<sequence>MFNIIYSNNLCRLSIDRKGEILYNNDKIVNLDILLDIQMKKVYNISLEDGYYSLAIL</sequence>
<evidence type="ECO:0000313" key="1">
    <source>
        <dbReference type="EMBL" id="EGC01218.1"/>
    </source>
</evidence>
<keyword evidence="2" id="KW-1185">Reference proteome</keyword>
<gene>
    <name evidence="1" type="ORF">CUS_7028</name>
</gene>
<dbReference type="AlphaFoldDB" id="E9SHS8"/>
<protein>
    <submittedName>
        <fullName evidence="1">Uncharacterized protein</fullName>
    </submittedName>
</protein>
<comment type="caution">
    <text evidence="1">The sequence shown here is derived from an EMBL/GenBank/DDBJ whole genome shotgun (WGS) entry which is preliminary data.</text>
</comment>
<dbReference type="Proteomes" id="UP000004259">
    <property type="component" value="Unassembled WGS sequence"/>
</dbReference>
<evidence type="ECO:0000313" key="2">
    <source>
        <dbReference type="Proteomes" id="UP000004259"/>
    </source>
</evidence>
<dbReference type="STRING" id="246199.CUS_7028"/>
<name>E9SHS8_RUMAL</name>
<proteinExistence type="predicted"/>
<dbReference type="EMBL" id="ADKM02000134">
    <property type="protein sequence ID" value="EGC01218.1"/>
    <property type="molecule type" value="Genomic_DNA"/>
</dbReference>
<accession>E9SHS8</accession>